<dbReference type="GO" id="GO:0016787">
    <property type="term" value="F:hydrolase activity"/>
    <property type="evidence" value="ECO:0007669"/>
    <property type="project" value="UniProtKB-KW"/>
</dbReference>
<dbReference type="InterPro" id="IPR021459">
    <property type="entry name" value="GH101-related"/>
</dbReference>
<dbReference type="EMBL" id="JAJNBZ010000002">
    <property type="protein sequence ID" value="MCE5168570.1"/>
    <property type="molecule type" value="Genomic_DNA"/>
</dbReference>
<gene>
    <name evidence="2" type="ORF">LQV63_04485</name>
</gene>
<proteinExistence type="predicted"/>
<name>A0ABS8YDY1_9BACL</name>
<evidence type="ECO:0000313" key="3">
    <source>
        <dbReference type="Proteomes" id="UP001199916"/>
    </source>
</evidence>
<keyword evidence="2" id="KW-0378">Hydrolase</keyword>
<dbReference type="RefSeq" id="WP_233695809.1">
    <property type="nucleotide sequence ID" value="NZ_JAJNBZ010000002.1"/>
</dbReference>
<accession>A0ABS8YDY1</accession>
<evidence type="ECO:0000313" key="2">
    <source>
        <dbReference type="EMBL" id="MCE5168570.1"/>
    </source>
</evidence>
<evidence type="ECO:0000256" key="1">
    <source>
        <dbReference type="SAM" id="SignalP"/>
    </source>
</evidence>
<sequence>MRKTLLSILAAVMALSIFTGCSGQEAVKAEAASQIAKTVKAPHSDFTYEVDPATFDIVIDRDGLKEHASVPMKRRNFTELKKEANRMEWTYPEEQVKVIIEKKEDYLNIRIQSIGAEQFAWPTVQADSYMLPMWEGKRIPSSDPNWKQFLQDETFTWSESFSMNFMAMNMKHYALLYIVENPFNNEVSFDTESNIGMTFSHEFPSINPKKEYGFRLYVTNNDPVAIAKLYRGYVQEKQGFKTLAEKAQDNPEIKKLYGAPHIYMWNNQLLTDSNIRWQAMKKKLNDPIWTWIAVLADRYTEDGAQELNSVLQEVKKESLNAYHKRVIVKALNQVIKLEQLYRPDRCQSADAALLKTIADGVDKLSEQKLYAFNKNLLKSAFQDAVDDPSEWGRDHSTELVEDMHQAGIAKAWIGLPNWADGLMNPAFVEKAAKLGYLIGPYDSYHSIQKQENKDWNTAYFSDNSLYEQATITNEKGKKIGGFLNRGRKLNPTLSLPSVKQRVDSILQDGIMYISWFIDCDATGEIYDDYSPGHVTTQEQDMDARLERMDYIAKEKHMVIGSEGGNDFASRVIAFAHGLETPVIKWSDKDMREDKNSPYYVGAYWSAQGGIPERYAKQVPIKELYQHVYVDPAYTLPLFKLVYNDSVITTHHWEWGSLKIKDEAAERMLYELLYNVPPLYHLDKEEWESHKKMITDYLAVWSPFHAKAATKEMTAFQVLSPDRLVQSAEYGSDLKVVANFSDKDAVYGNDTVKAKSAVVYEGDKQTVFNAASAVRQR</sequence>
<dbReference type="Pfam" id="PF11308">
    <property type="entry name" value="Glyco_hydro_129"/>
    <property type="match status" value="1"/>
</dbReference>
<keyword evidence="3" id="KW-1185">Reference proteome</keyword>
<keyword evidence="1" id="KW-0732">Signal</keyword>
<reference evidence="2 3" key="1">
    <citation type="submission" date="2021-11" db="EMBL/GenBank/DDBJ databases">
        <title>Draft genome sequence of Paenibacillus profundus YoMME, a new Gram-positive bacteria with exoelectrogenic properties.</title>
        <authorList>
            <person name="Hubenova Y."/>
            <person name="Hubenova E."/>
            <person name="Manasiev Y."/>
            <person name="Peykov S."/>
            <person name="Mitov M."/>
        </authorList>
    </citation>
    <scope>NUCLEOTIDE SEQUENCE [LARGE SCALE GENOMIC DNA]</scope>
    <source>
        <strain evidence="2 3">YoMME</strain>
    </source>
</reference>
<protein>
    <submittedName>
        <fullName evidence="2">Glycoside hydrolase</fullName>
    </submittedName>
</protein>
<dbReference type="Proteomes" id="UP001199916">
    <property type="component" value="Unassembled WGS sequence"/>
</dbReference>
<comment type="caution">
    <text evidence="2">The sequence shown here is derived from an EMBL/GenBank/DDBJ whole genome shotgun (WGS) entry which is preliminary data.</text>
</comment>
<feature type="signal peptide" evidence="1">
    <location>
        <begin position="1"/>
        <end position="23"/>
    </location>
</feature>
<dbReference type="PROSITE" id="PS51257">
    <property type="entry name" value="PROKAR_LIPOPROTEIN"/>
    <property type="match status" value="1"/>
</dbReference>
<feature type="chain" id="PRO_5047370634" evidence="1">
    <location>
        <begin position="24"/>
        <end position="776"/>
    </location>
</feature>
<organism evidence="2 3">
    <name type="scientific">Paenibacillus profundus</name>
    <dbReference type="NCBI Taxonomy" id="1173085"/>
    <lineage>
        <taxon>Bacteria</taxon>
        <taxon>Bacillati</taxon>
        <taxon>Bacillota</taxon>
        <taxon>Bacilli</taxon>
        <taxon>Bacillales</taxon>
        <taxon>Paenibacillaceae</taxon>
        <taxon>Paenibacillus</taxon>
    </lineage>
</organism>